<dbReference type="InterPro" id="IPR011042">
    <property type="entry name" value="6-blade_b-propeller_TolB-like"/>
</dbReference>
<accession>A4C0M6</accession>
<dbReference type="eggNOG" id="COG3211">
    <property type="taxonomic scope" value="Bacteria"/>
</dbReference>
<dbReference type="InterPro" id="IPR008557">
    <property type="entry name" value="PhoX"/>
</dbReference>
<dbReference type="Proteomes" id="UP000003053">
    <property type="component" value="Unassembled WGS sequence"/>
</dbReference>
<dbReference type="OrthoDB" id="9801383at2"/>
<evidence type="ECO:0000313" key="2">
    <source>
        <dbReference type="Proteomes" id="UP000003053"/>
    </source>
</evidence>
<dbReference type="HOGENOM" id="CLU_018570_1_0_10"/>
<name>A4C0M6_9FLAO</name>
<keyword evidence="2" id="KW-1185">Reference proteome</keyword>
<comment type="caution">
    <text evidence="1">The sequence shown here is derived from an EMBL/GenBank/DDBJ whole genome shotgun (WGS) entry which is preliminary data.</text>
</comment>
<proteinExistence type="predicted"/>
<dbReference type="Gene3D" id="2.120.10.30">
    <property type="entry name" value="TolB, C-terminal domain"/>
    <property type="match status" value="1"/>
</dbReference>
<dbReference type="RefSeq" id="WP_004570637.1">
    <property type="nucleotide sequence ID" value="NZ_CH724148.1"/>
</dbReference>
<dbReference type="PROSITE" id="PS51257">
    <property type="entry name" value="PROKAR_LIPOPROTEIN"/>
    <property type="match status" value="1"/>
</dbReference>
<reference evidence="1 2" key="1">
    <citation type="submission" date="2006-02" db="EMBL/GenBank/DDBJ databases">
        <authorList>
            <person name="Murray A."/>
            <person name="Staley J."/>
            <person name="Ferriera S."/>
            <person name="Johnson J."/>
            <person name="Kravitz S."/>
            <person name="Halpern A."/>
            <person name="Remington K."/>
            <person name="Beeson K."/>
            <person name="Tran B."/>
            <person name="Rogers Y.-H."/>
            <person name="Friedman R."/>
            <person name="Venter J.C."/>
        </authorList>
    </citation>
    <scope>NUCLEOTIDE SEQUENCE [LARGE SCALE GENOMIC DNA]</scope>
    <source>
        <strain evidence="1 2">23-P</strain>
    </source>
</reference>
<dbReference type="SUPFAM" id="SSF63829">
    <property type="entry name" value="Calcium-dependent phosphotriesterase"/>
    <property type="match status" value="1"/>
</dbReference>
<dbReference type="PANTHER" id="PTHR35399:SF2">
    <property type="entry name" value="DUF839 DOMAIN-CONTAINING PROTEIN"/>
    <property type="match status" value="1"/>
</dbReference>
<protein>
    <recommendedName>
        <fullName evidence="3">Alkaline phosphatase</fullName>
    </recommendedName>
</protein>
<dbReference type="AlphaFoldDB" id="A4C0M6"/>
<sequence length="560" mass="63296">MEYSRRKFISLIGKASLGSLILPQFLMSCGNTANPTTSFNSTSEERLIELKNLVLKGLLPSDKDDLVLANGLNYHTVIKWGDKISDTDTFGFNNDFNCFIPFDDDNPKDGLLWVNHEYINPLFVSDFNYRDYENPSEYRTIAQVDKEMYNVGGSIVRINEENGQWKIVENDPHNRRITAKTPMQINWDTPIKGKTIFIGTHSNCSGGITPWKTFLTCEENYDSYFGETEYDEENVARHRPSKSGWESFYDYPPEHYGWVVEVNPKDGKAQKHIALGRFAHECCTLYELADKRVVAYTGDDHNSEHLYKFISSKPSSLKEGTLYVADTVNGKWLALDWVNQPILKEKFKDQTEVLIRAREAAKLLGATPLNRPEDIEIDPITGNIFVSLTNNYITKDFHGFILKIEEKNGAFDALTFKAETYKAGGEENGFSCPDNLAFDLSGNLWMTSDMSGSAMNKEGKPYMPFKNNSLFVIPRLGKDAGKVIRVASAPKDAELTGPWFSPDGKTLFLSVQHPGEQSKDLENLTSKWPFDEDNIPKPAVVAITGDLIEKMNKLNQIEVS</sequence>
<gene>
    <name evidence="1" type="ORF">PI23P_10085</name>
</gene>
<dbReference type="Pfam" id="PF05787">
    <property type="entry name" value="PhoX"/>
    <property type="match status" value="1"/>
</dbReference>
<dbReference type="EMBL" id="AAOG01000002">
    <property type="protein sequence ID" value="EAR12969.1"/>
    <property type="molecule type" value="Genomic_DNA"/>
</dbReference>
<organism evidence="1 2">
    <name type="scientific">Polaribacter irgensii 23-P</name>
    <dbReference type="NCBI Taxonomy" id="313594"/>
    <lineage>
        <taxon>Bacteria</taxon>
        <taxon>Pseudomonadati</taxon>
        <taxon>Bacteroidota</taxon>
        <taxon>Flavobacteriia</taxon>
        <taxon>Flavobacteriales</taxon>
        <taxon>Flavobacteriaceae</taxon>
    </lineage>
</organism>
<dbReference type="STRING" id="313594.PI23P_10085"/>
<evidence type="ECO:0000313" key="1">
    <source>
        <dbReference type="EMBL" id="EAR12969.1"/>
    </source>
</evidence>
<evidence type="ECO:0008006" key="3">
    <source>
        <dbReference type="Google" id="ProtNLM"/>
    </source>
</evidence>
<dbReference type="PANTHER" id="PTHR35399">
    <property type="entry name" value="SLR8030 PROTEIN"/>
    <property type="match status" value="1"/>
</dbReference>